<comment type="caution">
    <text evidence="1">The sequence shown here is derived from an EMBL/GenBank/DDBJ whole genome shotgun (WGS) entry which is preliminary data.</text>
</comment>
<accession>A0A835IV31</accession>
<sequence>RKFAAVSSKIELPLALGFLSHRVGLRTKEAIEVLNKLAQLNGKKLPKNLAISVPFVEPNTTTKSIWSTNCTKCSNGNSSSFCWQCSLKLHTPSFAFFSSSTFSFGVSCTFCIFFSRKDNEGVNEHNGSKGSWLQLSAEAVGFMAASTTFDVLYVYCVELFPTNVCNFAMSMLRQALMLGASITHRSSSRTWVLELIGFIPYICGFRKFFTL</sequence>
<keyword evidence="2" id="KW-1185">Reference proteome</keyword>
<reference evidence="1 2" key="1">
    <citation type="submission" date="2020-10" db="EMBL/GenBank/DDBJ databases">
        <title>The Coptis chinensis genome and diversification of protoberbering-type alkaloids.</title>
        <authorList>
            <person name="Wang B."/>
            <person name="Shu S."/>
            <person name="Song C."/>
            <person name="Liu Y."/>
        </authorList>
    </citation>
    <scope>NUCLEOTIDE SEQUENCE [LARGE SCALE GENOMIC DNA]</scope>
    <source>
        <strain evidence="1">HL-2020</strain>
        <tissue evidence="1">Leaf</tissue>
    </source>
</reference>
<proteinExistence type="predicted"/>
<evidence type="ECO:0000313" key="1">
    <source>
        <dbReference type="EMBL" id="KAF9623202.1"/>
    </source>
</evidence>
<protein>
    <submittedName>
        <fullName evidence="1">Uncharacterized protein</fullName>
    </submittedName>
</protein>
<gene>
    <name evidence="1" type="ORF">IFM89_038104</name>
</gene>
<dbReference type="Proteomes" id="UP000631114">
    <property type="component" value="Unassembled WGS sequence"/>
</dbReference>
<organism evidence="1 2">
    <name type="scientific">Coptis chinensis</name>
    <dbReference type="NCBI Taxonomy" id="261450"/>
    <lineage>
        <taxon>Eukaryota</taxon>
        <taxon>Viridiplantae</taxon>
        <taxon>Streptophyta</taxon>
        <taxon>Embryophyta</taxon>
        <taxon>Tracheophyta</taxon>
        <taxon>Spermatophyta</taxon>
        <taxon>Magnoliopsida</taxon>
        <taxon>Ranunculales</taxon>
        <taxon>Ranunculaceae</taxon>
        <taxon>Coptidoideae</taxon>
        <taxon>Coptis</taxon>
    </lineage>
</organism>
<dbReference type="EMBL" id="JADFTS010000002">
    <property type="protein sequence ID" value="KAF9623202.1"/>
    <property type="molecule type" value="Genomic_DNA"/>
</dbReference>
<name>A0A835IV31_9MAGN</name>
<evidence type="ECO:0000313" key="2">
    <source>
        <dbReference type="Proteomes" id="UP000631114"/>
    </source>
</evidence>
<feature type="non-terminal residue" evidence="1">
    <location>
        <position position="1"/>
    </location>
</feature>
<dbReference type="OrthoDB" id="5296287at2759"/>
<dbReference type="AlphaFoldDB" id="A0A835IV31"/>